<reference evidence="1 2" key="1">
    <citation type="journal article" date="2015" name="Proc. Natl. Acad. Sci. U.S.A.">
        <title>The resurrection genome of Boea hygrometrica: A blueprint for survival of dehydration.</title>
        <authorList>
            <person name="Xiao L."/>
            <person name="Yang G."/>
            <person name="Zhang L."/>
            <person name="Yang X."/>
            <person name="Zhao S."/>
            <person name="Ji Z."/>
            <person name="Zhou Q."/>
            <person name="Hu M."/>
            <person name="Wang Y."/>
            <person name="Chen M."/>
            <person name="Xu Y."/>
            <person name="Jin H."/>
            <person name="Xiao X."/>
            <person name="Hu G."/>
            <person name="Bao F."/>
            <person name="Hu Y."/>
            <person name="Wan P."/>
            <person name="Li L."/>
            <person name="Deng X."/>
            <person name="Kuang T."/>
            <person name="Xiang C."/>
            <person name="Zhu J.K."/>
            <person name="Oliver M.J."/>
            <person name="He Y."/>
        </authorList>
    </citation>
    <scope>NUCLEOTIDE SEQUENCE [LARGE SCALE GENOMIC DNA]</scope>
    <source>
        <strain evidence="2">cv. XS01</strain>
    </source>
</reference>
<gene>
    <name evidence="1" type="ORF">F511_31816</name>
</gene>
<sequence>MRRVVNYHSSWARQQQVELVDASGNPGSTAGRGFNPAGGAPGGQSTRCVLGKWVYLVTHAMSLFDLHDVCMVIGSLTTLDLPMVIDLIGIFELKGSYCTLTMTDWFLQTLSVIHRGSWGDVGRRFTMIRWEANSFVFSQNISKEFVLLLEEERCRKPAAVVKLTF</sequence>
<dbReference type="AlphaFoldDB" id="A0A2Z7CZ83"/>
<dbReference type="Proteomes" id="UP000250235">
    <property type="component" value="Unassembled WGS sequence"/>
</dbReference>
<keyword evidence="2" id="KW-1185">Reference proteome</keyword>
<dbReference type="EMBL" id="KQ992560">
    <property type="protein sequence ID" value="KZV50064.1"/>
    <property type="molecule type" value="Genomic_DNA"/>
</dbReference>
<protein>
    <submittedName>
        <fullName evidence="1">Putative terpene synthase 3-like</fullName>
    </submittedName>
</protein>
<proteinExistence type="predicted"/>
<accession>A0A2Z7CZ83</accession>
<evidence type="ECO:0000313" key="1">
    <source>
        <dbReference type="EMBL" id="KZV50064.1"/>
    </source>
</evidence>
<name>A0A2Z7CZ83_9LAMI</name>
<organism evidence="1 2">
    <name type="scientific">Dorcoceras hygrometricum</name>
    <dbReference type="NCBI Taxonomy" id="472368"/>
    <lineage>
        <taxon>Eukaryota</taxon>
        <taxon>Viridiplantae</taxon>
        <taxon>Streptophyta</taxon>
        <taxon>Embryophyta</taxon>
        <taxon>Tracheophyta</taxon>
        <taxon>Spermatophyta</taxon>
        <taxon>Magnoliopsida</taxon>
        <taxon>eudicotyledons</taxon>
        <taxon>Gunneridae</taxon>
        <taxon>Pentapetalae</taxon>
        <taxon>asterids</taxon>
        <taxon>lamiids</taxon>
        <taxon>Lamiales</taxon>
        <taxon>Gesneriaceae</taxon>
        <taxon>Didymocarpoideae</taxon>
        <taxon>Trichosporeae</taxon>
        <taxon>Loxocarpinae</taxon>
        <taxon>Dorcoceras</taxon>
    </lineage>
</organism>
<evidence type="ECO:0000313" key="2">
    <source>
        <dbReference type="Proteomes" id="UP000250235"/>
    </source>
</evidence>